<gene>
    <name evidence="2" type="ORF">NDU88_005496</name>
</gene>
<keyword evidence="3" id="KW-1185">Reference proteome</keyword>
<comment type="caution">
    <text evidence="2">The sequence shown here is derived from an EMBL/GenBank/DDBJ whole genome shotgun (WGS) entry which is preliminary data.</text>
</comment>
<evidence type="ECO:0000313" key="2">
    <source>
        <dbReference type="EMBL" id="KAJ1210128.1"/>
    </source>
</evidence>
<evidence type="ECO:0000256" key="1">
    <source>
        <dbReference type="SAM" id="MobiDB-lite"/>
    </source>
</evidence>
<organism evidence="2 3">
    <name type="scientific">Pleurodeles waltl</name>
    <name type="common">Iberian ribbed newt</name>
    <dbReference type="NCBI Taxonomy" id="8319"/>
    <lineage>
        <taxon>Eukaryota</taxon>
        <taxon>Metazoa</taxon>
        <taxon>Chordata</taxon>
        <taxon>Craniata</taxon>
        <taxon>Vertebrata</taxon>
        <taxon>Euteleostomi</taxon>
        <taxon>Amphibia</taxon>
        <taxon>Batrachia</taxon>
        <taxon>Caudata</taxon>
        <taxon>Salamandroidea</taxon>
        <taxon>Salamandridae</taxon>
        <taxon>Pleurodelinae</taxon>
        <taxon>Pleurodeles</taxon>
    </lineage>
</organism>
<feature type="region of interest" description="Disordered" evidence="1">
    <location>
        <begin position="1"/>
        <end position="45"/>
    </location>
</feature>
<dbReference type="Proteomes" id="UP001066276">
    <property type="component" value="Chromosome 1_2"/>
</dbReference>
<dbReference type="AlphaFoldDB" id="A0AAV7WC42"/>
<accession>A0AAV7WC42</accession>
<sequence length="75" mass="8738">MGVQLPQRAVAKNQQQRTEENQEVGEELAEETVNPPEEAEEVERNCRGAWETTQEDLLWKYDGYETGKQDYHKSI</sequence>
<proteinExistence type="predicted"/>
<name>A0AAV7WC42_PLEWA</name>
<feature type="compositionally biased region" description="Acidic residues" evidence="1">
    <location>
        <begin position="21"/>
        <end position="30"/>
    </location>
</feature>
<protein>
    <submittedName>
        <fullName evidence="2">Uncharacterized protein</fullName>
    </submittedName>
</protein>
<reference evidence="2" key="1">
    <citation type="journal article" date="2022" name="bioRxiv">
        <title>Sequencing and chromosome-scale assembly of the giantPleurodeles waltlgenome.</title>
        <authorList>
            <person name="Brown T."/>
            <person name="Elewa A."/>
            <person name="Iarovenko S."/>
            <person name="Subramanian E."/>
            <person name="Araus A.J."/>
            <person name="Petzold A."/>
            <person name="Susuki M."/>
            <person name="Suzuki K.-i.T."/>
            <person name="Hayashi T."/>
            <person name="Toyoda A."/>
            <person name="Oliveira C."/>
            <person name="Osipova E."/>
            <person name="Leigh N.D."/>
            <person name="Simon A."/>
            <person name="Yun M.H."/>
        </authorList>
    </citation>
    <scope>NUCLEOTIDE SEQUENCE</scope>
    <source>
        <strain evidence="2">20211129_DDA</strain>
        <tissue evidence="2">Liver</tissue>
    </source>
</reference>
<evidence type="ECO:0000313" key="3">
    <source>
        <dbReference type="Proteomes" id="UP001066276"/>
    </source>
</evidence>
<dbReference type="EMBL" id="JANPWB010000002">
    <property type="protein sequence ID" value="KAJ1210128.1"/>
    <property type="molecule type" value="Genomic_DNA"/>
</dbReference>